<evidence type="ECO:0000313" key="2">
    <source>
        <dbReference type="Proteomes" id="UP000050525"/>
    </source>
</evidence>
<gene>
    <name evidence="1" type="ORF">Y1Q_0016337</name>
</gene>
<name>A0A151N2F1_ALLMI</name>
<protein>
    <submittedName>
        <fullName evidence="1">Uncharacterized protein</fullName>
    </submittedName>
</protein>
<comment type="caution">
    <text evidence="1">The sequence shown here is derived from an EMBL/GenBank/DDBJ whole genome shotgun (WGS) entry which is preliminary data.</text>
</comment>
<keyword evidence="2" id="KW-1185">Reference proteome</keyword>
<evidence type="ECO:0000313" key="1">
    <source>
        <dbReference type="EMBL" id="KYO30938.1"/>
    </source>
</evidence>
<dbReference type="EMBL" id="AKHW03004113">
    <property type="protein sequence ID" value="KYO30938.1"/>
    <property type="molecule type" value="Genomic_DNA"/>
</dbReference>
<organism evidence="1 2">
    <name type="scientific">Alligator mississippiensis</name>
    <name type="common">American alligator</name>
    <dbReference type="NCBI Taxonomy" id="8496"/>
    <lineage>
        <taxon>Eukaryota</taxon>
        <taxon>Metazoa</taxon>
        <taxon>Chordata</taxon>
        <taxon>Craniata</taxon>
        <taxon>Vertebrata</taxon>
        <taxon>Euteleostomi</taxon>
        <taxon>Archelosauria</taxon>
        <taxon>Archosauria</taxon>
        <taxon>Crocodylia</taxon>
        <taxon>Alligatoridae</taxon>
        <taxon>Alligatorinae</taxon>
        <taxon>Alligator</taxon>
    </lineage>
</organism>
<proteinExistence type="predicted"/>
<reference evidence="1 2" key="1">
    <citation type="journal article" date="2012" name="Genome Biol.">
        <title>Sequencing three crocodilian genomes to illuminate the evolution of archosaurs and amniotes.</title>
        <authorList>
            <person name="St John J.A."/>
            <person name="Braun E.L."/>
            <person name="Isberg S.R."/>
            <person name="Miles L.G."/>
            <person name="Chong A.Y."/>
            <person name="Gongora J."/>
            <person name="Dalzell P."/>
            <person name="Moran C."/>
            <person name="Bed'hom B."/>
            <person name="Abzhanov A."/>
            <person name="Burgess S.C."/>
            <person name="Cooksey A.M."/>
            <person name="Castoe T.A."/>
            <person name="Crawford N.G."/>
            <person name="Densmore L.D."/>
            <person name="Drew J.C."/>
            <person name="Edwards S.V."/>
            <person name="Faircloth B.C."/>
            <person name="Fujita M.K."/>
            <person name="Greenwold M.J."/>
            <person name="Hoffmann F.G."/>
            <person name="Howard J.M."/>
            <person name="Iguchi T."/>
            <person name="Janes D.E."/>
            <person name="Khan S.Y."/>
            <person name="Kohno S."/>
            <person name="de Koning A.J."/>
            <person name="Lance S.L."/>
            <person name="McCarthy F.M."/>
            <person name="McCormack J.E."/>
            <person name="Merchant M.E."/>
            <person name="Peterson D.G."/>
            <person name="Pollock D.D."/>
            <person name="Pourmand N."/>
            <person name="Raney B.J."/>
            <person name="Roessler K.A."/>
            <person name="Sanford J.R."/>
            <person name="Sawyer R.H."/>
            <person name="Schmidt C.J."/>
            <person name="Triplett E.W."/>
            <person name="Tuberville T.D."/>
            <person name="Venegas-Anaya M."/>
            <person name="Howard J.T."/>
            <person name="Jarvis E.D."/>
            <person name="Guillette L.J.Jr."/>
            <person name="Glenn T.C."/>
            <person name="Green R.E."/>
            <person name="Ray D.A."/>
        </authorList>
    </citation>
    <scope>NUCLEOTIDE SEQUENCE [LARGE SCALE GENOMIC DNA]</scope>
    <source>
        <strain evidence="1">KSC_2009_1</strain>
    </source>
</reference>
<sequence>MDKSASDSSVKASKEGHKIIVQTHRKETYRSLISLAPNVSMNETADPDSAHVINGLHACKRLIQYICSKRFQKREGTGGKKRKHWVSGPKESDLTAHVYQIFD</sequence>
<dbReference type="AlphaFoldDB" id="A0A151N2F1"/>
<dbReference type="Proteomes" id="UP000050525">
    <property type="component" value="Unassembled WGS sequence"/>
</dbReference>
<accession>A0A151N2F1</accession>